<evidence type="ECO:0000256" key="4">
    <source>
        <dbReference type="PROSITE-ProRule" id="PRU00449"/>
    </source>
</evidence>
<sequence>MAPPREKEDANTSYVEVTTTTAADAGLIGAHCALGYCNQLDFLPFLCQSCRQTFCLDHRSETAHACARAGAWAERRRQAALARPSAGAGRPLRDAAVAAPRPCAAPACAITIGTGLVPGVLCAGCSRAYCLKHRLRDDHDCARVAPAPHAGAGAAPGRADLARGALEKLRLWGAAKKEAASRVLPRARPSSAAARVAATNALKKTAKGDAKVPPEKRVYVYVEAEAETAKAKIPKGEFFYSRDWVVGRLLDAAAKSLQVQNINNQSADERDRLRLFHVEGGRVLDFNEKIGSALVSGNTVVLLRGVGPPPDLIQV</sequence>
<keyword evidence="7" id="KW-1185">Reference proteome</keyword>
<dbReference type="EMBL" id="JAQQPM010000002">
    <property type="protein sequence ID" value="KAK2068365.1"/>
    <property type="molecule type" value="Genomic_DNA"/>
</dbReference>
<keyword evidence="2 4" id="KW-0863">Zinc-finger</keyword>
<organism evidence="6 7">
    <name type="scientific">Phyllachora maydis</name>
    <dbReference type="NCBI Taxonomy" id="1825666"/>
    <lineage>
        <taxon>Eukaryota</taxon>
        <taxon>Fungi</taxon>
        <taxon>Dikarya</taxon>
        <taxon>Ascomycota</taxon>
        <taxon>Pezizomycotina</taxon>
        <taxon>Sordariomycetes</taxon>
        <taxon>Sordariomycetidae</taxon>
        <taxon>Phyllachorales</taxon>
        <taxon>Phyllachoraceae</taxon>
        <taxon>Phyllachora</taxon>
    </lineage>
</organism>
<dbReference type="InterPro" id="IPR000058">
    <property type="entry name" value="Znf_AN1"/>
</dbReference>
<dbReference type="GO" id="GO:0005737">
    <property type="term" value="C:cytoplasm"/>
    <property type="evidence" value="ECO:0007669"/>
    <property type="project" value="TreeGrafter"/>
</dbReference>
<dbReference type="PANTHER" id="PTHR14677">
    <property type="entry name" value="ARSENITE INDUCUBLE RNA ASSOCIATED PROTEIN AIP-1-RELATED"/>
    <property type="match status" value="1"/>
</dbReference>
<dbReference type="Pfam" id="PF25327">
    <property type="entry name" value="UBL_ZFAND1"/>
    <property type="match status" value="1"/>
</dbReference>
<dbReference type="SUPFAM" id="SSF118310">
    <property type="entry name" value="AN1-like Zinc finger"/>
    <property type="match status" value="2"/>
</dbReference>
<evidence type="ECO:0000259" key="5">
    <source>
        <dbReference type="PROSITE" id="PS51039"/>
    </source>
</evidence>
<gene>
    <name evidence="6" type="ORF">P8C59_003005</name>
</gene>
<feature type="domain" description="AN1-type" evidence="5">
    <location>
        <begin position="26"/>
        <end position="74"/>
    </location>
</feature>
<dbReference type="AlphaFoldDB" id="A0AAD9I0K0"/>
<dbReference type="Proteomes" id="UP001217918">
    <property type="component" value="Unassembled WGS sequence"/>
</dbReference>
<dbReference type="PANTHER" id="PTHR14677:SF40">
    <property type="entry name" value="CDC48-ASSOCIATED UBIQUITIN-LIKE_ZINC FINGER PROTEIN 1"/>
    <property type="match status" value="1"/>
</dbReference>
<evidence type="ECO:0000313" key="6">
    <source>
        <dbReference type="EMBL" id="KAK2068365.1"/>
    </source>
</evidence>
<dbReference type="InterPro" id="IPR057358">
    <property type="entry name" value="UBL_ZFAND1-like"/>
</dbReference>
<dbReference type="SMART" id="SM00154">
    <property type="entry name" value="ZnF_AN1"/>
    <property type="match status" value="2"/>
</dbReference>
<evidence type="ECO:0000256" key="3">
    <source>
        <dbReference type="ARBA" id="ARBA00022833"/>
    </source>
</evidence>
<comment type="caution">
    <text evidence="6">The sequence shown here is derived from an EMBL/GenBank/DDBJ whole genome shotgun (WGS) entry which is preliminary data.</text>
</comment>
<dbReference type="GO" id="GO:0008270">
    <property type="term" value="F:zinc ion binding"/>
    <property type="evidence" value="ECO:0007669"/>
    <property type="project" value="UniProtKB-KW"/>
</dbReference>
<reference evidence="6" key="1">
    <citation type="journal article" date="2023" name="Mol. Plant Microbe Interact.">
        <title>Elucidating the Obligate Nature and Biological Capacity of an Invasive Fungal Corn Pathogen.</title>
        <authorList>
            <person name="MacCready J.S."/>
            <person name="Roggenkamp E.M."/>
            <person name="Gdanetz K."/>
            <person name="Chilvers M.I."/>
        </authorList>
    </citation>
    <scope>NUCLEOTIDE SEQUENCE</scope>
    <source>
        <strain evidence="6">PM02</strain>
    </source>
</reference>
<dbReference type="Pfam" id="PF01428">
    <property type="entry name" value="zf-AN1"/>
    <property type="match status" value="2"/>
</dbReference>
<dbReference type="PROSITE" id="PS51039">
    <property type="entry name" value="ZF_AN1"/>
    <property type="match status" value="1"/>
</dbReference>
<keyword evidence="1" id="KW-0479">Metal-binding</keyword>
<dbReference type="InterPro" id="IPR035896">
    <property type="entry name" value="AN1-like_Znf"/>
</dbReference>
<dbReference type="Gene3D" id="4.10.1110.10">
    <property type="entry name" value="AN1-like Zinc finger"/>
    <property type="match status" value="2"/>
</dbReference>
<evidence type="ECO:0000256" key="2">
    <source>
        <dbReference type="ARBA" id="ARBA00022771"/>
    </source>
</evidence>
<evidence type="ECO:0000256" key="1">
    <source>
        <dbReference type="ARBA" id="ARBA00022723"/>
    </source>
</evidence>
<evidence type="ECO:0000313" key="7">
    <source>
        <dbReference type="Proteomes" id="UP001217918"/>
    </source>
</evidence>
<proteinExistence type="predicted"/>
<protein>
    <recommendedName>
        <fullName evidence="5">AN1-type domain-containing protein</fullName>
    </recommendedName>
</protein>
<keyword evidence="3" id="KW-0862">Zinc</keyword>
<accession>A0AAD9I0K0</accession>
<name>A0AAD9I0K0_9PEZI</name>